<organism evidence="2 3">
    <name type="scientific">Acetonema longum DSM 6540</name>
    <dbReference type="NCBI Taxonomy" id="1009370"/>
    <lineage>
        <taxon>Bacteria</taxon>
        <taxon>Bacillati</taxon>
        <taxon>Bacillota</taxon>
        <taxon>Negativicutes</taxon>
        <taxon>Acetonemataceae</taxon>
        <taxon>Acetonema</taxon>
    </lineage>
</organism>
<dbReference type="AlphaFoldDB" id="F7NF08"/>
<evidence type="ECO:0000256" key="1">
    <source>
        <dbReference type="SAM" id="MobiDB-lite"/>
    </source>
</evidence>
<accession>F7NF08</accession>
<evidence type="ECO:0000313" key="2">
    <source>
        <dbReference type="EMBL" id="EGO65569.1"/>
    </source>
</evidence>
<gene>
    <name evidence="2" type="ORF">ALO_03126</name>
</gene>
<proteinExistence type="predicted"/>
<dbReference type="EMBL" id="AFGF01000017">
    <property type="protein sequence ID" value="EGO65569.1"/>
    <property type="molecule type" value="Genomic_DNA"/>
</dbReference>
<protein>
    <submittedName>
        <fullName evidence="2">Uncharacterized protein</fullName>
    </submittedName>
</protein>
<comment type="caution">
    <text evidence="2">The sequence shown here is derived from an EMBL/GenBank/DDBJ whole genome shotgun (WGS) entry which is preliminary data.</text>
</comment>
<evidence type="ECO:0000313" key="3">
    <source>
        <dbReference type="Proteomes" id="UP000003240"/>
    </source>
</evidence>
<dbReference type="STRING" id="1009370.ALO_03126"/>
<keyword evidence="3" id="KW-1185">Reference proteome</keyword>
<feature type="region of interest" description="Disordered" evidence="1">
    <location>
        <begin position="37"/>
        <end position="70"/>
    </location>
</feature>
<reference evidence="2 3" key="1">
    <citation type="journal article" date="2011" name="EMBO J.">
        <title>Structural diversity of bacterial flagellar motors.</title>
        <authorList>
            <person name="Chen S."/>
            <person name="Beeby M."/>
            <person name="Murphy G.E."/>
            <person name="Leadbetter J.R."/>
            <person name="Hendrixson D.R."/>
            <person name="Briegel A."/>
            <person name="Li Z."/>
            <person name="Shi J."/>
            <person name="Tocheva E.I."/>
            <person name="Muller A."/>
            <person name="Dobro M.J."/>
            <person name="Jensen G.J."/>
        </authorList>
    </citation>
    <scope>NUCLEOTIDE SEQUENCE [LARGE SCALE GENOMIC DNA]</scope>
    <source>
        <strain evidence="2 3">DSM 6540</strain>
    </source>
</reference>
<dbReference type="Proteomes" id="UP000003240">
    <property type="component" value="Unassembled WGS sequence"/>
</dbReference>
<name>F7NF08_9FIRM</name>
<sequence>MKMNTAASKSLAHHEMGASGSRALCVGAKAMDEGKNLKSTLKEPAGVRGGGMYAKQRPELERPYSSPAKL</sequence>